<evidence type="ECO:0000256" key="4">
    <source>
        <dbReference type="ARBA" id="ARBA00022741"/>
    </source>
</evidence>
<keyword evidence="5" id="KW-0611">Plant defense</keyword>
<dbReference type="SUPFAM" id="SSF52540">
    <property type="entry name" value="P-loop containing nucleoside triphosphate hydrolases"/>
    <property type="match status" value="1"/>
</dbReference>
<dbReference type="OrthoDB" id="654183at2759"/>
<keyword evidence="9" id="KW-1185">Reference proteome</keyword>
<keyword evidence="2" id="KW-0433">Leucine-rich repeat</keyword>
<evidence type="ECO:0000256" key="5">
    <source>
        <dbReference type="ARBA" id="ARBA00022821"/>
    </source>
</evidence>
<dbReference type="AlphaFoldDB" id="A0A8K0ICC1"/>
<evidence type="ECO:0000256" key="1">
    <source>
        <dbReference type="ARBA" id="ARBA00008894"/>
    </source>
</evidence>
<reference evidence="8" key="1">
    <citation type="journal article" date="2017" name="Gigascience">
        <title>The genome draft of coconut (Cocos nucifera).</title>
        <authorList>
            <person name="Xiao Y."/>
            <person name="Xu P."/>
            <person name="Fan H."/>
            <person name="Baudouin L."/>
            <person name="Xia W."/>
            <person name="Bocs S."/>
            <person name="Xu J."/>
            <person name="Li Q."/>
            <person name="Guo A."/>
            <person name="Zhou L."/>
            <person name="Li J."/>
            <person name="Wu Y."/>
            <person name="Ma Z."/>
            <person name="Armero A."/>
            <person name="Issali A.E."/>
            <person name="Liu N."/>
            <person name="Peng M."/>
            <person name="Yang Y."/>
        </authorList>
    </citation>
    <scope>NUCLEOTIDE SEQUENCE</scope>
    <source>
        <tissue evidence="8">Spear leaf of Hainan Tall coconut</tissue>
    </source>
</reference>
<dbReference type="InterPro" id="IPR027417">
    <property type="entry name" value="P-loop_NTPase"/>
</dbReference>
<protein>
    <submittedName>
        <fullName evidence="8">Putative disease resistance protein RGA4</fullName>
    </submittedName>
</protein>
<dbReference type="Proteomes" id="UP000797356">
    <property type="component" value="Chromosome 6"/>
</dbReference>
<comment type="similarity">
    <text evidence="1">Belongs to the disease resistance NB-LRR family.</text>
</comment>
<evidence type="ECO:0000256" key="2">
    <source>
        <dbReference type="ARBA" id="ARBA00022614"/>
    </source>
</evidence>
<feature type="domain" description="NB-ARC" evidence="6">
    <location>
        <begin position="153"/>
        <end position="200"/>
    </location>
</feature>
<accession>A0A8K0ICC1</accession>
<comment type="caution">
    <text evidence="8">The sequence shown here is derived from an EMBL/GenBank/DDBJ whole genome shotgun (WGS) entry which is preliminary data.</text>
</comment>
<keyword evidence="4" id="KW-0547">Nucleotide-binding</keyword>
<dbReference type="Pfam" id="PF00931">
    <property type="entry name" value="NB-ARC"/>
    <property type="match status" value="1"/>
</dbReference>
<organism evidence="8 9">
    <name type="scientific">Cocos nucifera</name>
    <name type="common">Coconut palm</name>
    <dbReference type="NCBI Taxonomy" id="13894"/>
    <lineage>
        <taxon>Eukaryota</taxon>
        <taxon>Viridiplantae</taxon>
        <taxon>Streptophyta</taxon>
        <taxon>Embryophyta</taxon>
        <taxon>Tracheophyta</taxon>
        <taxon>Spermatophyta</taxon>
        <taxon>Magnoliopsida</taxon>
        <taxon>Liliopsida</taxon>
        <taxon>Arecaceae</taxon>
        <taxon>Arecoideae</taxon>
        <taxon>Cocoseae</taxon>
        <taxon>Attaleinae</taxon>
        <taxon>Cocos</taxon>
    </lineage>
</organism>
<gene>
    <name evidence="8" type="ORF">COCNU_06G011590</name>
</gene>
<evidence type="ECO:0000313" key="8">
    <source>
        <dbReference type="EMBL" id="KAG1347330.1"/>
    </source>
</evidence>
<feature type="domain" description="Disease resistance N-terminal" evidence="7">
    <location>
        <begin position="12"/>
        <end position="71"/>
    </location>
</feature>
<dbReference type="PANTHER" id="PTHR33377">
    <property type="entry name" value="OS10G0134700 PROTEIN-RELATED"/>
    <property type="match status" value="1"/>
</dbReference>
<dbReference type="InterPro" id="IPR002182">
    <property type="entry name" value="NB-ARC"/>
</dbReference>
<keyword evidence="3" id="KW-0677">Repeat</keyword>
<dbReference type="GO" id="GO:0006952">
    <property type="term" value="P:defense response"/>
    <property type="evidence" value="ECO:0007669"/>
    <property type="project" value="UniProtKB-KW"/>
</dbReference>
<evidence type="ECO:0000259" key="6">
    <source>
        <dbReference type="Pfam" id="PF00931"/>
    </source>
</evidence>
<dbReference type="GO" id="GO:0043531">
    <property type="term" value="F:ADP binding"/>
    <property type="evidence" value="ECO:0007669"/>
    <property type="project" value="InterPro"/>
</dbReference>
<evidence type="ECO:0000256" key="3">
    <source>
        <dbReference type="ARBA" id="ARBA00022737"/>
    </source>
</evidence>
<dbReference type="Gene3D" id="3.40.50.300">
    <property type="entry name" value="P-loop containing nucleotide triphosphate hydrolases"/>
    <property type="match status" value="1"/>
</dbReference>
<proteinExistence type="inferred from homology"/>
<sequence>MISSLLIRLYMVEDVKARLPRLRAVIQAAEGRPIRDSALATWLREFKDAAYEADDVLDELEFKELHHKLVNKGKMSDFVPSLLLKSLKHFIMSGDELENLKNLVGNLDKIYPKQLKDYNSKQSSVTSSVIHDIVFGRDRERRDIGCLVAGCPSLGVLLMVGIGGVGKTTLAQLIYNHERVVKHFELRKWVYVSDNFDIRRNSKELLYDTVYVPIWNDVSLNGET</sequence>
<evidence type="ECO:0000259" key="7">
    <source>
        <dbReference type="Pfam" id="PF18052"/>
    </source>
</evidence>
<dbReference type="Pfam" id="PF18052">
    <property type="entry name" value="Rx_N"/>
    <property type="match status" value="1"/>
</dbReference>
<evidence type="ECO:0000313" key="9">
    <source>
        <dbReference type="Proteomes" id="UP000797356"/>
    </source>
</evidence>
<dbReference type="EMBL" id="CM017877">
    <property type="protein sequence ID" value="KAG1347330.1"/>
    <property type="molecule type" value="Genomic_DNA"/>
</dbReference>
<reference evidence="8" key="2">
    <citation type="submission" date="2019-07" db="EMBL/GenBank/DDBJ databases">
        <authorList>
            <person name="Yang Y."/>
            <person name="Bocs S."/>
            <person name="Baudouin L."/>
        </authorList>
    </citation>
    <scope>NUCLEOTIDE SEQUENCE</scope>
    <source>
        <tissue evidence="8">Spear leaf of Hainan Tall coconut</tissue>
    </source>
</reference>
<name>A0A8K0ICC1_COCNU</name>
<dbReference type="InterPro" id="IPR041118">
    <property type="entry name" value="Rx_N"/>
</dbReference>
<dbReference type="Gene3D" id="1.20.5.4130">
    <property type="match status" value="1"/>
</dbReference>
<dbReference type="PANTHER" id="PTHR33377:SF62">
    <property type="entry name" value="OS10G0133166 PROTEIN"/>
    <property type="match status" value="1"/>
</dbReference>